<proteinExistence type="predicted"/>
<reference evidence="4 7" key="3">
    <citation type="submission" date="2019-08" db="EMBL/GenBank/DDBJ databases">
        <title>Whole genome sequencing of Aggregatibacter actinomycetemcomitans cultured from blood stream infections in Denmark reveals a novel phylogenetic lineage expressing serotype a membrane O polysaccharide.</title>
        <authorList>
            <person name="Nedergaard S."/>
            <person name="Kobel C.M."/>
            <person name="Nielsen M.B."/>
            <person name="Moeller R.T."/>
            <person name="Jensen A.B."/>
            <person name="Noerskov-Lauritsen N."/>
        </authorList>
    </citation>
    <scope>NUCLEOTIDE SEQUENCE [LARGE SCALE GENOMIC DNA]</scope>
    <source>
        <strain evidence="4 7">PN_563</strain>
    </source>
</reference>
<dbReference type="RefSeq" id="WP_005540872.1">
    <property type="nucleotide sequence ID" value="NZ_CP012958.1"/>
</dbReference>
<dbReference type="EMBL" id="CP012959">
    <property type="protein sequence ID" value="AMQ93137.1"/>
    <property type="molecule type" value="Genomic_DNA"/>
</dbReference>
<feature type="transmembrane region" description="Helical" evidence="1">
    <location>
        <begin position="38"/>
        <end position="61"/>
    </location>
</feature>
<dbReference type="Proteomes" id="UP000226080">
    <property type="component" value="Unassembled WGS sequence"/>
</dbReference>
<reference evidence="2 5" key="1">
    <citation type="submission" date="2015-10" db="EMBL/GenBank/DDBJ databases">
        <title>Tn-seq of a polymicrobial infection.</title>
        <authorList>
            <person name="Stacy A."/>
            <person name="Rumbaugh K.P."/>
            <person name="Whiteley M."/>
        </authorList>
    </citation>
    <scope>NUCLEOTIDE SEQUENCE [LARGE SCALE GENOMIC DNA]</scope>
    <source>
        <strain evidence="2 5">624</strain>
    </source>
</reference>
<dbReference type="Proteomes" id="UP000072236">
    <property type="component" value="Chromosome"/>
</dbReference>
<dbReference type="Pfam" id="PF04247">
    <property type="entry name" value="SirB"/>
    <property type="match status" value="1"/>
</dbReference>
<dbReference type="AlphaFoldDB" id="A0A142FXK7"/>
<dbReference type="OrthoDB" id="5588650at2"/>
<keyword evidence="1" id="KW-0812">Transmembrane</keyword>
<dbReference type="InterPro" id="IPR007360">
    <property type="entry name" value="SirB"/>
</dbReference>
<sequence length="116" mass="13206">MGIYLVYLHIVCAFLSLGLLIVRGAMQLTQKNWRAVKLLKILPHLTDTLLILSGVAMLFVFNYGLPIWIIVKILLLAGYIVFSAKFFSKKQSQIRPHFFFFALAALTATMLLGYFH</sequence>
<name>A0A142FXK7_AGGAC</name>
<evidence type="ECO:0000313" key="6">
    <source>
        <dbReference type="Proteomes" id="UP000226080"/>
    </source>
</evidence>
<reference evidence="3 6" key="2">
    <citation type="submission" date="2017-10" db="EMBL/GenBank/DDBJ databases">
        <title>Draft genome sequences of Aggregatibacter actinomycetemcomitans strains 310a and 310b.</title>
        <authorList>
            <person name="May A.C."/>
            <person name="Ohta H."/>
            <person name="Maeda H."/>
            <person name="Kokeguchi S."/>
            <person name="Cugini C."/>
        </authorList>
    </citation>
    <scope>NUCLEOTIDE SEQUENCE [LARGE SCALE GENOMIC DNA]</scope>
    <source>
        <strain evidence="3 6">310b</strain>
    </source>
</reference>
<evidence type="ECO:0000313" key="5">
    <source>
        <dbReference type="Proteomes" id="UP000072236"/>
    </source>
</evidence>
<evidence type="ECO:0000313" key="7">
    <source>
        <dbReference type="Proteomes" id="UP000323012"/>
    </source>
</evidence>
<dbReference type="Proteomes" id="UP000323012">
    <property type="component" value="Unassembled WGS sequence"/>
</dbReference>
<keyword evidence="1" id="KW-1133">Transmembrane helix</keyword>
<gene>
    <name evidence="2" type="ORF">ACT75_00645</name>
    <name evidence="3" type="ORF">CQR80_02160</name>
    <name evidence="4" type="ORF">FXB79_03930</name>
</gene>
<feature type="transmembrane region" description="Helical" evidence="1">
    <location>
        <begin position="98"/>
        <end position="115"/>
    </location>
</feature>
<dbReference type="KEGG" id="aact:ACT75_00645"/>
<dbReference type="GO" id="GO:0005886">
    <property type="term" value="C:plasma membrane"/>
    <property type="evidence" value="ECO:0007669"/>
    <property type="project" value="TreeGrafter"/>
</dbReference>
<keyword evidence="6" id="KW-1185">Reference proteome</keyword>
<dbReference type="GeneID" id="77212191"/>
<dbReference type="PIRSF" id="PIRSF005610">
    <property type="entry name" value="SirB"/>
    <property type="match status" value="1"/>
</dbReference>
<dbReference type="EMBL" id="PCGW01000003">
    <property type="protein sequence ID" value="PHO21265.1"/>
    <property type="molecule type" value="Genomic_DNA"/>
</dbReference>
<dbReference type="PANTHER" id="PTHR39594:SF1">
    <property type="entry name" value="PROTEIN YCHQ"/>
    <property type="match status" value="1"/>
</dbReference>
<evidence type="ECO:0000256" key="1">
    <source>
        <dbReference type="SAM" id="Phobius"/>
    </source>
</evidence>
<evidence type="ECO:0000313" key="4">
    <source>
        <dbReference type="EMBL" id="TYA39322.1"/>
    </source>
</evidence>
<accession>A0A142FXK7</accession>
<feature type="transmembrane region" description="Helical" evidence="1">
    <location>
        <begin position="67"/>
        <end position="86"/>
    </location>
</feature>
<evidence type="ECO:0000313" key="3">
    <source>
        <dbReference type="EMBL" id="PHO21265.1"/>
    </source>
</evidence>
<dbReference type="eggNOG" id="COG3094">
    <property type="taxonomic scope" value="Bacteria"/>
</dbReference>
<evidence type="ECO:0000313" key="2">
    <source>
        <dbReference type="EMBL" id="AMQ93137.1"/>
    </source>
</evidence>
<protein>
    <recommendedName>
        <fullName evidence="8">SirB2 family protein</fullName>
    </recommendedName>
</protein>
<dbReference type="EMBL" id="VSED01000007">
    <property type="protein sequence ID" value="TYA39322.1"/>
    <property type="molecule type" value="Genomic_DNA"/>
</dbReference>
<dbReference type="PANTHER" id="PTHR39594">
    <property type="entry name" value="PROTEIN YCHQ"/>
    <property type="match status" value="1"/>
</dbReference>
<keyword evidence="1" id="KW-0472">Membrane</keyword>
<organism evidence="4 7">
    <name type="scientific">Aggregatibacter actinomycetemcomitans</name>
    <name type="common">Actinobacillus actinomycetemcomitans</name>
    <name type="synonym">Haemophilus actinomycetemcomitans</name>
    <dbReference type="NCBI Taxonomy" id="714"/>
    <lineage>
        <taxon>Bacteria</taxon>
        <taxon>Pseudomonadati</taxon>
        <taxon>Pseudomonadota</taxon>
        <taxon>Gammaproteobacteria</taxon>
        <taxon>Pasteurellales</taxon>
        <taxon>Pasteurellaceae</taxon>
        <taxon>Aggregatibacter</taxon>
    </lineage>
</organism>
<evidence type="ECO:0008006" key="8">
    <source>
        <dbReference type="Google" id="ProtNLM"/>
    </source>
</evidence>
<feature type="transmembrane region" description="Helical" evidence="1">
    <location>
        <begin position="6"/>
        <end position="26"/>
    </location>
</feature>